<dbReference type="EMBL" id="CAJVQA010038714">
    <property type="protein sequence ID" value="CAG8811271.1"/>
    <property type="molecule type" value="Genomic_DNA"/>
</dbReference>
<sequence length="53" mass="6289">MEQKIAHNVKQIDTEQIKSLQKKSRTPWASDLELSVFAYFLMVTQNQFEMDEL</sequence>
<reference evidence="1" key="1">
    <citation type="submission" date="2021-06" db="EMBL/GenBank/DDBJ databases">
        <authorList>
            <person name="Kallberg Y."/>
            <person name="Tangrot J."/>
            <person name="Rosling A."/>
        </authorList>
    </citation>
    <scope>NUCLEOTIDE SEQUENCE</scope>
    <source>
        <strain evidence="1">FL966</strain>
    </source>
</reference>
<keyword evidence="2" id="KW-1185">Reference proteome</keyword>
<dbReference type="AlphaFoldDB" id="A0A9N9PDZ0"/>
<dbReference type="OrthoDB" id="270318at2759"/>
<feature type="non-terminal residue" evidence="1">
    <location>
        <position position="53"/>
    </location>
</feature>
<comment type="caution">
    <text evidence="1">The sequence shown here is derived from an EMBL/GenBank/DDBJ whole genome shotgun (WGS) entry which is preliminary data.</text>
</comment>
<organism evidence="1 2">
    <name type="scientific">Cetraspora pellucida</name>
    <dbReference type="NCBI Taxonomy" id="1433469"/>
    <lineage>
        <taxon>Eukaryota</taxon>
        <taxon>Fungi</taxon>
        <taxon>Fungi incertae sedis</taxon>
        <taxon>Mucoromycota</taxon>
        <taxon>Glomeromycotina</taxon>
        <taxon>Glomeromycetes</taxon>
        <taxon>Diversisporales</taxon>
        <taxon>Gigasporaceae</taxon>
        <taxon>Cetraspora</taxon>
    </lineage>
</organism>
<proteinExistence type="predicted"/>
<protein>
    <submittedName>
        <fullName evidence="1">5040_t:CDS:1</fullName>
    </submittedName>
</protein>
<evidence type="ECO:0000313" key="1">
    <source>
        <dbReference type="EMBL" id="CAG8811271.1"/>
    </source>
</evidence>
<gene>
    <name evidence="1" type="ORF">CPELLU_LOCUS18671</name>
</gene>
<evidence type="ECO:0000313" key="2">
    <source>
        <dbReference type="Proteomes" id="UP000789759"/>
    </source>
</evidence>
<dbReference type="Proteomes" id="UP000789759">
    <property type="component" value="Unassembled WGS sequence"/>
</dbReference>
<name>A0A9N9PDZ0_9GLOM</name>
<accession>A0A9N9PDZ0</accession>